<dbReference type="EC" id="2.7.7.65" evidence="3"/>
<comment type="caution">
    <text evidence="3">The sequence shown here is derived from an EMBL/GenBank/DDBJ whole genome shotgun (WGS) entry which is preliminary data.</text>
</comment>
<dbReference type="Proteomes" id="UP001276854">
    <property type="component" value="Unassembled WGS sequence"/>
</dbReference>
<keyword evidence="4" id="KW-1185">Reference proteome</keyword>
<dbReference type="Gene3D" id="3.30.70.270">
    <property type="match status" value="1"/>
</dbReference>
<dbReference type="GO" id="GO:0052621">
    <property type="term" value="F:diguanylate cyclase activity"/>
    <property type="evidence" value="ECO:0007669"/>
    <property type="project" value="UniProtKB-EC"/>
</dbReference>
<feature type="domain" description="PAS" evidence="1">
    <location>
        <begin position="1"/>
        <end position="71"/>
    </location>
</feature>
<dbReference type="Pfam" id="PF00989">
    <property type="entry name" value="PAS"/>
    <property type="match status" value="1"/>
</dbReference>
<dbReference type="PANTHER" id="PTHR46663">
    <property type="entry name" value="DIGUANYLATE CYCLASE DGCT-RELATED"/>
    <property type="match status" value="1"/>
</dbReference>
<accession>A0ABU4GSU7</accession>
<keyword evidence="3" id="KW-0808">Transferase</keyword>
<organism evidence="3 4">
    <name type="scientific">Clostridium boliviensis</name>
    <dbReference type="NCBI Taxonomy" id="318465"/>
    <lineage>
        <taxon>Bacteria</taxon>
        <taxon>Bacillati</taxon>
        <taxon>Bacillota</taxon>
        <taxon>Clostridia</taxon>
        <taxon>Eubacteriales</taxon>
        <taxon>Clostridiaceae</taxon>
        <taxon>Clostridium</taxon>
    </lineage>
</organism>
<keyword evidence="3" id="KW-0548">Nucleotidyltransferase</keyword>
<dbReference type="PROSITE" id="PS50112">
    <property type="entry name" value="PAS"/>
    <property type="match status" value="1"/>
</dbReference>
<dbReference type="InterPro" id="IPR013767">
    <property type="entry name" value="PAS_fold"/>
</dbReference>
<dbReference type="RefSeq" id="WP_318066871.1">
    <property type="nucleotide sequence ID" value="NZ_JAWONS010000329.1"/>
</dbReference>
<evidence type="ECO:0000313" key="3">
    <source>
        <dbReference type="EMBL" id="MDW2800711.1"/>
    </source>
</evidence>
<dbReference type="CDD" id="cd01949">
    <property type="entry name" value="GGDEF"/>
    <property type="match status" value="1"/>
</dbReference>
<sequence length="312" mass="36371">MNRLLYQVLDNLNEGIVILNEYLQVMYWNYYMEEVTSLNRYHILSQSINDVLPSLNMKCYQDAFRDVKEEGIIRFFSGAFHKRMLNNSDYFNLKVTRIENEGKHFIQLEFINVTSQFNQIKQLKSYVNQLWDTNRNLKEKEKTIHKLAYYDKLTGVANRSLFYEVSASLLAQAKRNKSLLGLMFCDVNKFKSINDTYGHEFGDKVLIHVAKLLEKAARENDMVCRYGGDEFLILLPDIKEVDNYDIVASRIEELTREPARIQNITIPLSISGGISFYPIDADAIDQLIAKADAAMYAAKQMKGMETYFYRMD</sequence>
<name>A0ABU4GSU7_9CLOT</name>
<dbReference type="InterPro" id="IPR000160">
    <property type="entry name" value="GGDEF_dom"/>
</dbReference>
<dbReference type="InterPro" id="IPR052163">
    <property type="entry name" value="DGC-Regulatory_Protein"/>
</dbReference>
<protein>
    <submittedName>
        <fullName evidence="3">Diguanylate cyclase</fullName>
        <ecNumber evidence="3">2.7.7.65</ecNumber>
    </submittedName>
</protein>
<proteinExistence type="predicted"/>
<evidence type="ECO:0000313" key="4">
    <source>
        <dbReference type="Proteomes" id="UP001276854"/>
    </source>
</evidence>
<dbReference type="Gene3D" id="3.30.450.20">
    <property type="entry name" value="PAS domain"/>
    <property type="match status" value="1"/>
</dbReference>
<dbReference type="InterPro" id="IPR035965">
    <property type="entry name" value="PAS-like_dom_sf"/>
</dbReference>
<dbReference type="Pfam" id="PF00990">
    <property type="entry name" value="GGDEF"/>
    <property type="match status" value="1"/>
</dbReference>
<dbReference type="PROSITE" id="PS50887">
    <property type="entry name" value="GGDEF"/>
    <property type="match status" value="1"/>
</dbReference>
<evidence type="ECO:0000259" key="2">
    <source>
        <dbReference type="PROSITE" id="PS50887"/>
    </source>
</evidence>
<dbReference type="InterPro" id="IPR043128">
    <property type="entry name" value="Rev_trsase/Diguanyl_cyclase"/>
</dbReference>
<gene>
    <name evidence="3" type="ORF">RZO55_24380</name>
</gene>
<dbReference type="SUPFAM" id="SSF55073">
    <property type="entry name" value="Nucleotide cyclase"/>
    <property type="match status" value="1"/>
</dbReference>
<reference evidence="3 4" key="1">
    <citation type="submission" date="2023-10" db="EMBL/GenBank/DDBJ databases">
        <title>A novel Glycoside Hydrolase 43-Like Enzyme from Clostrdium boliviensis is an Endo-xylanase, and a Candidate for Xylooligosaccharides Production from Different Xylan Substrates.</title>
        <authorList>
            <person name="Alvarez M.T."/>
            <person name="Rocabado-Villegas L.R."/>
            <person name="Salas-Veizaga D.M."/>
            <person name="Linares-Pasten J.A."/>
            <person name="Gudmundsdottir E.E."/>
            <person name="Hreggvidsson G.O."/>
            <person name="Adlercreutz P."/>
            <person name="Nordberg Karlsson E."/>
        </authorList>
    </citation>
    <scope>NUCLEOTIDE SEQUENCE [LARGE SCALE GENOMIC DNA]</scope>
    <source>
        <strain evidence="3 4">E-1</strain>
    </source>
</reference>
<dbReference type="PANTHER" id="PTHR46663:SF2">
    <property type="entry name" value="GGDEF DOMAIN-CONTAINING PROTEIN"/>
    <property type="match status" value="1"/>
</dbReference>
<dbReference type="SUPFAM" id="SSF55785">
    <property type="entry name" value="PYP-like sensor domain (PAS domain)"/>
    <property type="match status" value="1"/>
</dbReference>
<dbReference type="EMBL" id="JAWONS010000329">
    <property type="protein sequence ID" value="MDW2800711.1"/>
    <property type="molecule type" value="Genomic_DNA"/>
</dbReference>
<evidence type="ECO:0000259" key="1">
    <source>
        <dbReference type="PROSITE" id="PS50112"/>
    </source>
</evidence>
<feature type="domain" description="GGDEF" evidence="2">
    <location>
        <begin position="178"/>
        <end position="312"/>
    </location>
</feature>
<dbReference type="InterPro" id="IPR000014">
    <property type="entry name" value="PAS"/>
</dbReference>
<dbReference type="NCBIfam" id="TIGR00254">
    <property type="entry name" value="GGDEF"/>
    <property type="match status" value="1"/>
</dbReference>
<dbReference type="SMART" id="SM00267">
    <property type="entry name" value="GGDEF"/>
    <property type="match status" value="1"/>
</dbReference>
<dbReference type="InterPro" id="IPR029787">
    <property type="entry name" value="Nucleotide_cyclase"/>
</dbReference>